<name>C5E302_LACTC</name>
<dbReference type="Proteomes" id="UP000002036">
    <property type="component" value="Chromosome H"/>
</dbReference>
<evidence type="ECO:0000313" key="2">
    <source>
        <dbReference type="EMBL" id="CAR30413.1"/>
    </source>
</evidence>
<dbReference type="InParanoid" id="C5E302"/>
<reference evidence="2 3" key="1">
    <citation type="journal article" date="2009" name="Genome Res.">
        <title>Comparative genomics of protoploid Saccharomycetaceae.</title>
        <authorList>
            <consortium name="The Genolevures Consortium"/>
            <person name="Souciet J.-L."/>
            <person name="Dujon B."/>
            <person name="Gaillardin C."/>
            <person name="Johnston M."/>
            <person name="Baret P.V."/>
            <person name="Cliften P."/>
            <person name="Sherman D.J."/>
            <person name="Weissenbach J."/>
            <person name="Westhof E."/>
            <person name="Wincker P."/>
            <person name="Jubin C."/>
            <person name="Poulain J."/>
            <person name="Barbe V."/>
            <person name="Segurens B."/>
            <person name="Artiguenave F."/>
            <person name="Anthouard V."/>
            <person name="Vacherie B."/>
            <person name="Val M.-E."/>
            <person name="Fulton R.S."/>
            <person name="Minx P."/>
            <person name="Wilson R."/>
            <person name="Durrens P."/>
            <person name="Jean G."/>
            <person name="Marck C."/>
            <person name="Martin T."/>
            <person name="Nikolski M."/>
            <person name="Rolland T."/>
            <person name="Seret M.-L."/>
            <person name="Casaregola S."/>
            <person name="Despons L."/>
            <person name="Fairhead C."/>
            <person name="Fischer G."/>
            <person name="Lafontaine I."/>
            <person name="Leh V."/>
            <person name="Lemaire M."/>
            <person name="de Montigny J."/>
            <person name="Neuveglise C."/>
            <person name="Thierry A."/>
            <person name="Blanc-Lenfle I."/>
            <person name="Bleykasten C."/>
            <person name="Diffels J."/>
            <person name="Fritsch E."/>
            <person name="Frangeul L."/>
            <person name="Goeffon A."/>
            <person name="Jauniaux N."/>
            <person name="Kachouri-Lafond R."/>
            <person name="Payen C."/>
            <person name="Potier S."/>
            <person name="Pribylova L."/>
            <person name="Ozanne C."/>
            <person name="Richard G.-F."/>
            <person name="Sacerdot C."/>
            <person name="Straub M.-L."/>
            <person name="Talla E."/>
        </authorList>
    </citation>
    <scope>NUCLEOTIDE SEQUENCE [LARGE SCALE GENOMIC DNA]</scope>
    <source>
        <strain evidence="3">ATCC 56472 / CBS 6340 / NRRL Y-8284</strain>
    </source>
</reference>
<dbReference type="OMA" id="CEDECKD"/>
<evidence type="ECO:0000256" key="1">
    <source>
        <dbReference type="SAM" id="MobiDB-lite"/>
    </source>
</evidence>
<sequence length="707" mass="73194">MPVSSVVTAAPGAAATSTAVSSAPEGQPSAVSPVEPSVASSTVTTPGTEATPSSVSSSASAFSPSSSSSLPPLSSASPSFASPSSSSTSPSSPNPPADTTSSSSLSPSSSPVSSLLSSASPSSSSSSSLTLVQESAYTTVTVTLTTTEFFTNHEAVSTYYSEEQVSVPTTVLLSYSPVYTTQYVEGTTISVPVTTISSEYVVTPTTILYSTVETSSPTTFTEESVLYSTISSPTATVYDAQETVIEYITETSVFTTTFSTIITTLGPVAVTSHYTESGTTEIVSPSVYTSFVTYTTTAEHTSIGLATSTAVSTRTYTTTITAAVTSAPGPAATGSVPTVTSTSTAYTTYVITEPDSTYVITRDIDMETTFETVAPATITSEYLTTLLDVPLSTSIIKPSVLYSNKTETDTVIVYEAISLVSLARTVLTTEVTVLTTSTIESQTLETITAPGQLVTRVVPVSPEIITLRKRCEACEELPQTTFQSVLSEEVQSNYVYTTTIVADEPTVVVNCNLETSYSTITTDYVVAHASVYSTFGTYTTEVATTSVGTTVYSYPVTKTLSASSSDILYNVEVVPVATSTLVLTSYLPLEQEVAYTTVTGAPVTASETASYGASIIPGSSTVYIISSTPIYSTSYFVTTEEEPVSTAFSDEVVTETITSTSVSVATLPGAVIVPANAGNSIGVPAVTLGWQCIATVASIVLLSAIVV</sequence>
<accession>C5E302</accession>
<dbReference type="EMBL" id="CU928180">
    <property type="protein sequence ID" value="CAR30413.1"/>
    <property type="molecule type" value="Genomic_DNA"/>
</dbReference>
<gene>
    <name evidence="2" type="ordered locus">KLTH0H09218g</name>
</gene>
<dbReference type="GeneID" id="8294600"/>
<proteinExistence type="predicted"/>
<dbReference type="AlphaFoldDB" id="C5E302"/>
<feature type="region of interest" description="Disordered" evidence="1">
    <location>
        <begin position="1"/>
        <end position="130"/>
    </location>
</feature>
<organism evidence="2 3">
    <name type="scientific">Lachancea thermotolerans (strain ATCC 56472 / CBS 6340 / NRRL Y-8284)</name>
    <name type="common">Yeast</name>
    <name type="synonym">Kluyveromyces thermotolerans</name>
    <dbReference type="NCBI Taxonomy" id="559295"/>
    <lineage>
        <taxon>Eukaryota</taxon>
        <taxon>Fungi</taxon>
        <taxon>Dikarya</taxon>
        <taxon>Ascomycota</taxon>
        <taxon>Saccharomycotina</taxon>
        <taxon>Saccharomycetes</taxon>
        <taxon>Saccharomycetales</taxon>
        <taxon>Saccharomycetaceae</taxon>
        <taxon>Lachancea</taxon>
    </lineage>
</organism>
<keyword evidence="3" id="KW-1185">Reference proteome</keyword>
<dbReference type="KEGG" id="lth:KLTH0H09218g"/>
<protein>
    <submittedName>
        <fullName evidence="2">KLTH0H09218p</fullName>
    </submittedName>
</protein>
<dbReference type="RefSeq" id="XP_002556275.1">
    <property type="nucleotide sequence ID" value="XM_002556229.1"/>
</dbReference>
<dbReference type="STRING" id="559295.C5E302"/>
<dbReference type="OrthoDB" id="4036659at2759"/>
<evidence type="ECO:0000313" key="3">
    <source>
        <dbReference type="Proteomes" id="UP000002036"/>
    </source>
</evidence>
<feature type="compositionally biased region" description="Low complexity" evidence="1">
    <location>
        <begin position="1"/>
        <end position="129"/>
    </location>
</feature>
<dbReference type="HOGENOM" id="CLU_390325_0_0_1"/>